<evidence type="ECO:0000256" key="2">
    <source>
        <dbReference type="ARBA" id="ARBA00023098"/>
    </source>
</evidence>
<proteinExistence type="inferred from homology"/>
<evidence type="ECO:0000256" key="1">
    <source>
        <dbReference type="ARBA" id="ARBA00005254"/>
    </source>
</evidence>
<dbReference type="Gene3D" id="3.90.226.10">
    <property type="entry name" value="2-enoyl-CoA Hydratase, Chain A, domain 1"/>
    <property type="match status" value="1"/>
</dbReference>
<sequence>MTSIRIEKTGPVAVLRLEHGKANALDTGLCRELAAKVDESGARALVLAGSAKVFSAGVDLRRIRDGGAPYVREFLPALSDAFLAVFGFPGPTVAAVTGHAIAGGAVLAAACDRRVMASGAGRFGLTELAVGVPFPLVAIEVLRCAYGDPVLSELALSGRTYAAPDALARNLVHELAAPDAVVSRATEVALELAAAPEGAFAHTKAQLHHPFDERIGEQRAADDGPVEAMWSSPETLASIGEYVRRVLERG</sequence>
<dbReference type="PANTHER" id="PTHR11941:SF169">
    <property type="entry name" value="(7AS)-7A-METHYL-1,5-DIOXO-2,3,5,6,7,7A-HEXAHYDRO-1H-INDENE-CARBOXYL-COA HYDROLASE"/>
    <property type="match status" value="1"/>
</dbReference>
<keyword evidence="2" id="KW-0443">Lipid metabolism</keyword>
<organism evidence="4 5">
    <name type="scientific">Amycolatopsis acidicola</name>
    <dbReference type="NCBI Taxonomy" id="2596893"/>
    <lineage>
        <taxon>Bacteria</taxon>
        <taxon>Bacillati</taxon>
        <taxon>Actinomycetota</taxon>
        <taxon>Actinomycetes</taxon>
        <taxon>Pseudonocardiales</taxon>
        <taxon>Pseudonocardiaceae</taxon>
        <taxon>Amycolatopsis</taxon>
    </lineage>
</organism>
<dbReference type="AlphaFoldDB" id="A0A5N0UZS8"/>
<gene>
    <name evidence="4" type="ORF">FPZ12_025605</name>
</gene>
<keyword evidence="3" id="KW-0456">Lyase</keyword>
<dbReference type="Pfam" id="PF00378">
    <property type="entry name" value="ECH_1"/>
    <property type="match status" value="1"/>
</dbReference>
<dbReference type="InterPro" id="IPR001753">
    <property type="entry name" value="Enoyl-CoA_hydra/iso"/>
</dbReference>
<name>A0A5N0UZS8_9PSEU</name>
<dbReference type="PANTHER" id="PTHR11941">
    <property type="entry name" value="ENOYL-COA HYDRATASE-RELATED"/>
    <property type="match status" value="1"/>
</dbReference>
<keyword evidence="5" id="KW-1185">Reference proteome</keyword>
<dbReference type="OrthoDB" id="8640486at2"/>
<evidence type="ECO:0000256" key="3">
    <source>
        <dbReference type="ARBA" id="ARBA00023239"/>
    </source>
</evidence>
<evidence type="ECO:0000313" key="4">
    <source>
        <dbReference type="EMBL" id="KAA9157167.1"/>
    </source>
</evidence>
<dbReference type="GO" id="GO:0006635">
    <property type="term" value="P:fatty acid beta-oxidation"/>
    <property type="evidence" value="ECO:0007669"/>
    <property type="project" value="TreeGrafter"/>
</dbReference>
<comment type="similarity">
    <text evidence="1">Belongs to the enoyl-CoA hydratase/isomerase family.</text>
</comment>
<dbReference type="Proteomes" id="UP000319769">
    <property type="component" value="Unassembled WGS sequence"/>
</dbReference>
<accession>A0A5N0UZS8</accession>
<dbReference type="RefSeq" id="WP_144747999.1">
    <property type="nucleotide sequence ID" value="NZ_VMNW02000043.1"/>
</dbReference>
<dbReference type="InterPro" id="IPR029045">
    <property type="entry name" value="ClpP/crotonase-like_dom_sf"/>
</dbReference>
<dbReference type="CDD" id="cd06558">
    <property type="entry name" value="crotonase-like"/>
    <property type="match status" value="1"/>
</dbReference>
<protein>
    <submittedName>
        <fullName evidence="4">Enoyl-CoA hydratase/isomerase family protein</fullName>
    </submittedName>
</protein>
<reference evidence="4" key="1">
    <citation type="submission" date="2019-09" db="EMBL/GenBank/DDBJ databases">
        <authorList>
            <person name="Teo W.F.A."/>
            <person name="Duangmal K."/>
        </authorList>
    </citation>
    <scope>NUCLEOTIDE SEQUENCE [LARGE SCALE GENOMIC DNA]</scope>
    <source>
        <strain evidence="4">K81G1</strain>
    </source>
</reference>
<dbReference type="SUPFAM" id="SSF52096">
    <property type="entry name" value="ClpP/crotonase"/>
    <property type="match status" value="1"/>
</dbReference>
<dbReference type="GO" id="GO:0016853">
    <property type="term" value="F:isomerase activity"/>
    <property type="evidence" value="ECO:0007669"/>
    <property type="project" value="UniProtKB-KW"/>
</dbReference>
<dbReference type="EMBL" id="VMNW02000043">
    <property type="protein sequence ID" value="KAA9157167.1"/>
    <property type="molecule type" value="Genomic_DNA"/>
</dbReference>
<evidence type="ECO:0000313" key="5">
    <source>
        <dbReference type="Proteomes" id="UP000319769"/>
    </source>
</evidence>
<dbReference type="GO" id="GO:0016829">
    <property type="term" value="F:lyase activity"/>
    <property type="evidence" value="ECO:0007669"/>
    <property type="project" value="UniProtKB-KW"/>
</dbReference>
<comment type="caution">
    <text evidence="4">The sequence shown here is derived from an EMBL/GenBank/DDBJ whole genome shotgun (WGS) entry which is preliminary data.</text>
</comment>